<dbReference type="GeneID" id="8855149"/>
<dbReference type="InParanoid" id="D2V1D9"/>
<protein>
    <submittedName>
        <fullName evidence="2">Uncharacterized protein</fullName>
    </submittedName>
</protein>
<dbReference type="EMBL" id="GG738848">
    <property type="protein sequence ID" value="EFC49147.1"/>
    <property type="molecule type" value="Genomic_DNA"/>
</dbReference>
<reference evidence="2 3" key="1">
    <citation type="journal article" date="2010" name="Cell">
        <title>The genome of Naegleria gruberi illuminates early eukaryotic versatility.</title>
        <authorList>
            <person name="Fritz-Laylin L.K."/>
            <person name="Prochnik S.E."/>
            <person name="Ginger M.L."/>
            <person name="Dacks J.B."/>
            <person name="Carpenter M.L."/>
            <person name="Field M.C."/>
            <person name="Kuo A."/>
            <person name="Paredez A."/>
            <person name="Chapman J."/>
            <person name="Pham J."/>
            <person name="Shu S."/>
            <person name="Neupane R."/>
            <person name="Cipriano M."/>
            <person name="Mancuso J."/>
            <person name="Tu H."/>
            <person name="Salamov A."/>
            <person name="Lindquist E."/>
            <person name="Shapiro H."/>
            <person name="Lucas S."/>
            <person name="Grigoriev I.V."/>
            <person name="Cande W.Z."/>
            <person name="Fulton C."/>
            <person name="Rokhsar D.S."/>
            <person name="Dawson S.C."/>
        </authorList>
    </citation>
    <scope>NUCLEOTIDE SEQUENCE [LARGE SCALE GENOMIC DNA]</scope>
    <source>
        <strain evidence="2 3">NEG-M</strain>
    </source>
</reference>
<feature type="compositionally biased region" description="Acidic residues" evidence="1">
    <location>
        <begin position="357"/>
        <end position="366"/>
    </location>
</feature>
<feature type="region of interest" description="Disordered" evidence="1">
    <location>
        <begin position="602"/>
        <end position="622"/>
    </location>
</feature>
<feature type="region of interest" description="Disordered" evidence="1">
    <location>
        <begin position="351"/>
        <end position="431"/>
    </location>
</feature>
<dbReference type="OMA" id="NDIDSNC"/>
<dbReference type="AlphaFoldDB" id="D2V1D9"/>
<evidence type="ECO:0000313" key="3">
    <source>
        <dbReference type="Proteomes" id="UP000006671"/>
    </source>
</evidence>
<accession>D2V1D9</accession>
<dbReference type="VEuPathDB" id="AmoebaDB:NAEGRDRAFT_78128"/>
<feature type="region of interest" description="Disordered" evidence="1">
    <location>
        <begin position="492"/>
        <end position="513"/>
    </location>
</feature>
<gene>
    <name evidence="2" type="ORF">NAEGRDRAFT_78128</name>
</gene>
<name>D2V1D9_NAEGR</name>
<dbReference type="OrthoDB" id="10622345at2759"/>
<sequence length="622" mass="71173">MKVCNSSTSIPKPSSTPLPIHCSHTKFSKKSTSPSNVNDCHLIIKQPRQVFYTLIEKEKSTLNTEKKNQLFQPMTSKKHSTSSPYFCKLFASLPSSRRTINSTSTIHQFNSTHKQQHEISSIGKLTSNQLLERMKKAFELDELNRSRISNAFQNVPHPIPVTLSNSTISKLERENVVYSIYSHPSSVVNYNFELQNPLPEHVKEFFNGSERRIGYCCHVCSMHAKSIIYSNHEKFQIYHGVEIGKEELKKIVQMYGNTYSGLLGGRICDRHYQQICLFNNSILSNVSLSNNASNTQHSSDSSIEVPRSRPIRTVSSVYATKRFASQLENIKHSPGKKTKYATDVLSSDEYALTTSSESEESENEEEFPIKRRTSTRRQQRQDLTSTFKLLIQEERQDESGQAMEETAERSDSNYQSMPSHVSNLKQTTLQSEVSNNTSIPFRKRRFFKRNSNSIASSKIYRSFDVENVSIFVVPQCNETNIEENTLNTSQVINDIDSNGSSNSNRSISNSNDIDSNCNSTLPMIQCASPEEQKRLYFMDFIEYDEEQEQQSNNLVDETMKETDDLSTNKIEPNESSASSLIGETQNLNYLVKLMEQLVNHDDEEDYTQENQRNNGRRIIKRK</sequence>
<evidence type="ECO:0000256" key="1">
    <source>
        <dbReference type="SAM" id="MobiDB-lite"/>
    </source>
</evidence>
<evidence type="ECO:0000313" key="2">
    <source>
        <dbReference type="EMBL" id="EFC49147.1"/>
    </source>
</evidence>
<dbReference type="KEGG" id="ngr:NAEGRDRAFT_78128"/>
<dbReference type="RefSeq" id="XP_002681891.1">
    <property type="nucleotide sequence ID" value="XM_002681845.1"/>
</dbReference>
<dbReference type="Proteomes" id="UP000006671">
    <property type="component" value="Unassembled WGS sequence"/>
</dbReference>
<keyword evidence="3" id="KW-1185">Reference proteome</keyword>
<proteinExistence type="predicted"/>
<organism evidence="3">
    <name type="scientific">Naegleria gruberi</name>
    <name type="common">Amoeba</name>
    <dbReference type="NCBI Taxonomy" id="5762"/>
    <lineage>
        <taxon>Eukaryota</taxon>
        <taxon>Discoba</taxon>
        <taxon>Heterolobosea</taxon>
        <taxon>Tetramitia</taxon>
        <taxon>Eutetramitia</taxon>
        <taxon>Vahlkampfiidae</taxon>
        <taxon>Naegleria</taxon>
    </lineage>
</organism>
<feature type="compositionally biased region" description="Polar residues" evidence="1">
    <location>
        <begin position="412"/>
        <end position="431"/>
    </location>
</feature>